<dbReference type="Pfam" id="PF02482">
    <property type="entry name" value="Ribosomal_S30AE"/>
    <property type="match status" value="1"/>
</dbReference>
<gene>
    <name evidence="1" type="ORF">UT30_C0007G0031</name>
</gene>
<proteinExistence type="predicted"/>
<comment type="caution">
    <text evidence="1">The sequence shown here is derived from an EMBL/GenBank/DDBJ whole genome shotgun (WGS) entry which is preliminary data.</text>
</comment>
<dbReference type="InterPro" id="IPR036567">
    <property type="entry name" value="RHF-like"/>
</dbReference>
<reference evidence="1 2" key="1">
    <citation type="journal article" date="2015" name="Nature">
        <title>rRNA introns, odd ribosomes, and small enigmatic genomes across a large radiation of phyla.</title>
        <authorList>
            <person name="Brown C.T."/>
            <person name="Hug L.A."/>
            <person name="Thomas B.C."/>
            <person name="Sharon I."/>
            <person name="Castelle C.J."/>
            <person name="Singh A."/>
            <person name="Wilkins M.J."/>
            <person name="Williams K.H."/>
            <person name="Banfield J.F."/>
        </authorList>
    </citation>
    <scope>NUCLEOTIDE SEQUENCE [LARGE SCALE GENOMIC DNA]</scope>
</reference>
<dbReference type="AlphaFoldDB" id="A0A0G0Q213"/>
<accession>A0A0G0Q213</accession>
<organism evidence="1 2">
    <name type="scientific">Candidatus Uhrbacteria bacterium GW2011_GWF2_39_13</name>
    <dbReference type="NCBI Taxonomy" id="1618995"/>
    <lineage>
        <taxon>Bacteria</taxon>
        <taxon>Candidatus Uhriibacteriota</taxon>
    </lineage>
</organism>
<protein>
    <submittedName>
        <fullName evidence="1">Sigma(54) modulation protein</fullName>
    </submittedName>
</protein>
<dbReference type="SUPFAM" id="SSF69754">
    <property type="entry name" value="Ribosome binding protein Y (YfiA homologue)"/>
    <property type="match status" value="1"/>
</dbReference>
<dbReference type="NCBIfam" id="TIGR00741">
    <property type="entry name" value="yfiA"/>
    <property type="match status" value="1"/>
</dbReference>
<dbReference type="Proteomes" id="UP000033935">
    <property type="component" value="Unassembled WGS sequence"/>
</dbReference>
<evidence type="ECO:0000313" key="1">
    <source>
        <dbReference type="EMBL" id="KKR04475.1"/>
    </source>
</evidence>
<dbReference type="EMBL" id="LBWG01000007">
    <property type="protein sequence ID" value="KKR04475.1"/>
    <property type="molecule type" value="Genomic_DNA"/>
</dbReference>
<name>A0A0G0Q213_9BACT</name>
<evidence type="ECO:0000313" key="2">
    <source>
        <dbReference type="Proteomes" id="UP000033935"/>
    </source>
</evidence>
<dbReference type="Gene3D" id="3.30.160.100">
    <property type="entry name" value="Ribosome hibernation promotion factor-like"/>
    <property type="match status" value="1"/>
</dbReference>
<dbReference type="InterPro" id="IPR003489">
    <property type="entry name" value="RHF/RaiA"/>
</dbReference>
<dbReference type="CDD" id="cd00552">
    <property type="entry name" value="RaiA"/>
    <property type="match status" value="1"/>
</dbReference>
<sequence length="127" mass="14655">MRIRKVINLLLFMRITSIKGTNMLLTDAIKSRVTSQAVALEKLTKDFEPVAELRVEVGKSTKHHAKGPFFLAEFQLHVPGTELRASVLEEDLYHAISQARDQIRRQLKGYKDKLKEKSQKKERPDKK</sequence>